<name>A0A2M3ZN84_9DIPT</name>
<protein>
    <submittedName>
        <fullName evidence="1">Putative secreted peptide</fullName>
    </submittedName>
</protein>
<dbReference type="AlphaFoldDB" id="A0A2M3ZN84"/>
<evidence type="ECO:0000313" key="1">
    <source>
        <dbReference type="EMBL" id="MBW29955.1"/>
    </source>
</evidence>
<dbReference type="EMBL" id="GGFM01009204">
    <property type="protein sequence ID" value="MBW29955.1"/>
    <property type="molecule type" value="Transcribed_RNA"/>
</dbReference>
<reference evidence="1" key="1">
    <citation type="submission" date="2018-01" db="EMBL/GenBank/DDBJ databases">
        <title>An insight into the sialome of Amazonian anophelines.</title>
        <authorList>
            <person name="Ribeiro J.M."/>
            <person name="Scarpassa V."/>
            <person name="Calvo E."/>
        </authorList>
    </citation>
    <scope>NUCLEOTIDE SEQUENCE</scope>
    <source>
        <tissue evidence="1">Salivary glands</tissue>
    </source>
</reference>
<sequence>MIWFVWCIRYRALTKTAFASPSLKYSFSVVLNFLEYFTNSFFRCSTACLPEEPGMKPTTSFTASSSFLMALAISFIVSRNVFRSAISSGIRLRIRFSAADFLFSSWKASSVRFRRYSIKSVSVAAPCSRRMLSFMFTLMSPFLMMPITRSYVKPG</sequence>
<accession>A0A2M3ZN84</accession>
<organism evidence="1">
    <name type="scientific">Anopheles braziliensis</name>
    <dbReference type="NCBI Taxonomy" id="58242"/>
    <lineage>
        <taxon>Eukaryota</taxon>
        <taxon>Metazoa</taxon>
        <taxon>Ecdysozoa</taxon>
        <taxon>Arthropoda</taxon>
        <taxon>Hexapoda</taxon>
        <taxon>Insecta</taxon>
        <taxon>Pterygota</taxon>
        <taxon>Neoptera</taxon>
        <taxon>Endopterygota</taxon>
        <taxon>Diptera</taxon>
        <taxon>Nematocera</taxon>
        <taxon>Culicoidea</taxon>
        <taxon>Culicidae</taxon>
        <taxon>Anophelinae</taxon>
        <taxon>Anopheles</taxon>
    </lineage>
</organism>
<proteinExistence type="predicted"/>